<feature type="non-terminal residue" evidence="1">
    <location>
        <position position="246"/>
    </location>
</feature>
<proteinExistence type="predicted"/>
<feature type="non-terminal residue" evidence="1">
    <location>
        <position position="1"/>
    </location>
</feature>
<sequence>INLNSYAGVQTAWRQLDLLNREQYLAYGRDMLGDEIPLRFDDLGRFADVDTDWQDAMFRTAPIQDYNLSVSGGGENAVFNISGGYFNQEGIMLGTGFERYSFRANSEFNLGKFKVGQNLTLAYSNRNNEPYSSGRSQIEHMIKMIPYIPVYDDTRVGGFGGAETNELDGSDPENPVLNASLQRNIDQNMKMLGTAYVNYEIIDGLNYKFLVGLDMNFGYNDQFIPVYNSPGQYQYNALTQLDQTRS</sequence>
<dbReference type="EMBL" id="PYVU01000528">
    <property type="protein sequence ID" value="PTB90892.1"/>
    <property type="molecule type" value="Genomic_DNA"/>
</dbReference>
<dbReference type="AlphaFoldDB" id="A0A2T4DAZ1"/>
<organism evidence="1 2">
    <name type="scientific">Marivirga lumbricoides</name>
    <dbReference type="NCBI Taxonomy" id="1046115"/>
    <lineage>
        <taxon>Bacteria</taxon>
        <taxon>Pseudomonadati</taxon>
        <taxon>Bacteroidota</taxon>
        <taxon>Cytophagia</taxon>
        <taxon>Cytophagales</taxon>
        <taxon>Marivirgaceae</taxon>
        <taxon>Marivirga</taxon>
    </lineage>
</organism>
<comment type="caution">
    <text evidence="1">The sequence shown here is derived from an EMBL/GenBank/DDBJ whole genome shotgun (WGS) entry which is preliminary data.</text>
</comment>
<accession>A0A2T4DAZ1</accession>
<protein>
    <submittedName>
        <fullName evidence="1">TonB-dependent receptor</fullName>
    </submittedName>
</protein>
<gene>
    <name evidence="1" type="ORF">C9994_16530</name>
</gene>
<reference evidence="1 2" key="1">
    <citation type="submission" date="2018-03" db="EMBL/GenBank/DDBJ databases">
        <title>Cross-interface Injection: A General Nanoliter Liquid Handling Method Applied to Single Cells Genome Amplification Automated Nanoliter Liquid Handling Applied to Single Cell Multiple Displacement Amplification.</title>
        <authorList>
            <person name="Yun J."/>
            <person name="Xu P."/>
            <person name="Xu J."/>
            <person name="Dai X."/>
            <person name="Wang Y."/>
            <person name="Zheng X."/>
            <person name="Cao C."/>
            <person name="Yi Q."/>
            <person name="Zhu Y."/>
            <person name="Wang L."/>
            <person name="Dong Z."/>
            <person name="Huang Y."/>
            <person name="Huang L."/>
            <person name="Du W."/>
        </authorList>
    </citation>
    <scope>NUCLEOTIDE SEQUENCE [LARGE SCALE GENOMIC DNA]</scope>
    <source>
        <strain evidence="1 2">Z-D1-2</strain>
    </source>
</reference>
<evidence type="ECO:0000313" key="1">
    <source>
        <dbReference type="EMBL" id="PTB90892.1"/>
    </source>
</evidence>
<name>A0A2T4DAZ1_9BACT</name>
<evidence type="ECO:0000313" key="2">
    <source>
        <dbReference type="Proteomes" id="UP000240608"/>
    </source>
</evidence>
<keyword evidence="1" id="KW-0675">Receptor</keyword>
<dbReference type="Proteomes" id="UP000240608">
    <property type="component" value="Unassembled WGS sequence"/>
</dbReference>
<dbReference type="SUPFAM" id="SSF56935">
    <property type="entry name" value="Porins"/>
    <property type="match status" value="1"/>
</dbReference>